<dbReference type="PANTHER" id="PTHR40076:SF1">
    <property type="entry name" value="MEMBRANE PROTEIN"/>
    <property type="match status" value="1"/>
</dbReference>
<dbReference type="PANTHER" id="PTHR40076">
    <property type="entry name" value="MEMBRANE PROTEIN-RELATED"/>
    <property type="match status" value="1"/>
</dbReference>
<reference evidence="2 3" key="1">
    <citation type="submission" date="2019-02" db="EMBL/GenBank/DDBJ databases">
        <title>Genomic Encyclopedia of Type Strains, Phase IV (KMG-IV): sequencing the most valuable type-strain genomes for metagenomic binning, comparative biology and taxonomic classification.</title>
        <authorList>
            <person name="Goeker M."/>
        </authorList>
    </citation>
    <scope>NUCLEOTIDE SEQUENCE [LARGE SCALE GENOMIC DNA]</scope>
    <source>
        <strain evidence="2 3">DSM 29486</strain>
    </source>
</reference>
<keyword evidence="1" id="KW-0472">Membrane</keyword>
<dbReference type="RefSeq" id="WP_165388775.1">
    <property type="nucleotide sequence ID" value="NZ_SGXF01000001.1"/>
</dbReference>
<keyword evidence="1" id="KW-0812">Transmembrane</keyword>
<dbReference type="Proteomes" id="UP000292927">
    <property type="component" value="Unassembled WGS sequence"/>
</dbReference>
<feature type="transmembrane region" description="Helical" evidence="1">
    <location>
        <begin position="199"/>
        <end position="218"/>
    </location>
</feature>
<dbReference type="EMBL" id="SGXF01000001">
    <property type="protein sequence ID" value="RZT02201.1"/>
    <property type="molecule type" value="Genomic_DNA"/>
</dbReference>
<dbReference type="Pfam" id="PF06161">
    <property type="entry name" value="DUF975"/>
    <property type="match status" value="1"/>
</dbReference>
<keyword evidence="3" id="KW-1185">Reference proteome</keyword>
<feature type="transmembrane region" description="Helical" evidence="1">
    <location>
        <begin position="139"/>
        <end position="157"/>
    </location>
</feature>
<name>A0A4Q7PMM8_9FIRM</name>
<comment type="caution">
    <text evidence="2">The sequence shown here is derived from an EMBL/GenBank/DDBJ whole genome shotgun (WGS) entry which is preliminary data.</text>
</comment>
<proteinExistence type="predicted"/>
<accession>A0A4Q7PMM8</accession>
<sequence length="244" mass="28399">MWNRAELKSRAKTVLYKNYWSCVLVNLVMMLLINGLNVKSRIEVRNENHHNVFNIDVEDMTSDPVKFLYIFVIIAFGMLFVSGIVSLILRIFVWNIFEVGGKGFFVKNQVSQPRAGELLSGFRNGNYGRVVGTLLLRDLYIVLWSFLFMIPGIIKSYQYRMVPYLLAFHPEMSRQEVFAASRDMMFGNKWDVFVLDLSFFGWVVLNIFTMGILGIFFLNPYREATDAELYTRLWNGNREGGYQS</sequence>
<protein>
    <submittedName>
        <fullName evidence="2">Uncharacterized protein DUF975</fullName>
    </submittedName>
</protein>
<evidence type="ECO:0000256" key="1">
    <source>
        <dbReference type="SAM" id="Phobius"/>
    </source>
</evidence>
<dbReference type="InterPro" id="IPR010380">
    <property type="entry name" value="DUF975"/>
</dbReference>
<gene>
    <name evidence="2" type="ORF">EV209_0310</name>
</gene>
<evidence type="ECO:0000313" key="2">
    <source>
        <dbReference type="EMBL" id="RZT02201.1"/>
    </source>
</evidence>
<organism evidence="2 3">
    <name type="scientific">Cuneatibacter caecimuris</name>
    <dbReference type="NCBI Taxonomy" id="1796618"/>
    <lineage>
        <taxon>Bacteria</taxon>
        <taxon>Bacillati</taxon>
        <taxon>Bacillota</taxon>
        <taxon>Clostridia</taxon>
        <taxon>Lachnospirales</taxon>
        <taxon>Lachnospiraceae</taxon>
        <taxon>Cuneatibacter</taxon>
    </lineage>
</organism>
<feature type="transmembrane region" description="Helical" evidence="1">
    <location>
        <begin position="20"/>
        <end position="38"/>
    </location>
</feature>
<evidence type="ECO:0000313" key="3">
    <source>
        <dbReference type="Proteomes" id="UP000292927"/>
    </source>
</evidence>
<keyword evidence="1" id="KW-1133">Transmembrane helix</keyword>
<feature type="transmembrane region" description="Helical" evidence="1">
    <location>
        <begin position="67"/>
        <end position="93"/>
    </location>
</feature>
<dbReference type="AlphaFoldDB" id="A0A4Q7PMM8"/>